<sequence>MASATSHAQLQRMSLLVPYVVSHPEVTVAELATEFAVSQDQIREDLNAVAFCGLPGQGMGDLIEVVYDEDRVTITEAAGIDRPLQLTTHEATALIVALRALVGQSGGVDSDAVTRALAKIESAVGDRGGSATVASLPTQPAPEQARTLRGALQQQRAVRLHYYVPTRDEVTDRVVDPLRLIRVDGQDYLEAWCRRAEDVRIFRLDRIESATVLDEPAAPPQVELRDVSDGIYTPEPDASIVALQLTAPGRWVAEYYETLERTDNDDGSVDLRLPISDPDTLRHLVASLGPDGLAGMVDEQVREAARVVADRSRAALRHYTD</sequence>
<dbReference type="InParanoid" id="A0A7L4YSL2"/>
<evidence type="ECO:0000259" key="1">
    <source>
        <dbReference type="Pfam" id="PF13280"/>
    </source>
</evidence>
<dbReference type="AlphaFoldDB" id="A0A7L4YSL2"/>
<evidence type="ECO:0000313" key="3">
    <source>
        <dbReference type="EMBL" id="QHC02052.1"/>
    </source>
</evidence>
<organism evidence="3 4">
    <name type="scientific">Epidermidibacterium keratini</name>
    <dbReference type="NCBI Taxonomy" id="1891644"/>
    <lineage>
        <taxon>Bacteria</taxon>
        <taxon>Bacillati</taxon>
        <taxon>Actinomycetota</taxon>
        <taxon>Actinomycetes</taxon>
        <taxon>Sporichthyales</taxon>
        <taxon>Sporichthyaceae</taxon>
        <taxon>Epidermidibacterium</taxon>
    </lineage>
</organism>
<dbReference type="PANTHER" id="PTHR34580">
    <property type="match status" value="1"/>
</dbReference>
<dbReference type="KEGG" id="eke:EK0264_18410"/>
<dbReference type="Pfam" id="PF13280">
    <property type="entry name" value="WYL"/>
    <property type="match status" value="1"/>
</dbReference>
<name>A0A7L4YSL2_9ACTN</name>
<reference evidence="3 4" key="1">
    <citation type="journal article" date="2018" name="Int. J. Syst. Evol. Microbiol.">
        <title>Epidermidibacterium keratini gen. nov., sp. nov., a member of the family Sporichthyaceae, isolated from keratin epidermis.</title>
        <authorList>
            <person name="Lee D.G."/>
            <person name="Trujillo M.E."/>
            <person name="Kang S."/>
            <person name="Nam J.J."/>
            <person name="Kim Y.J."/>
        </authorList>
    </citation>
    <scope>NUCLEOTIDE SEQUENCE [LARGE SCALE GENOMIC DNA]</scope>
    <source>
        <strain evidence="3 4">EPI-7</strain>
    </source>
</reference>
<keyword evidence="4" id="KW-1185">Reference proteome</keyword>
<dbReference type="RefSeq" id="WP_159547176.1">
    <property type="nucleotide sequence ID" value="NZ_CP047156.1"/>
</dbReference>
<proteinExistence type="predicted"/>
<dbReference type="EMBL" id="CP047156">
    <property type="protein sequence ID" value="QHC02052.1"/>
    <property type="molecule type" value="Genomic_DNA"/>
</dbReference>
<evidence type="ECO:0000313" key="4">
    <source>
        <dbReference type="Proteomes" id="UP000463857"/>
    </source>
</evidence>
<gene>
    <name evidence="3" type="ORF">EK0264_18410</name>
</gene>
<dbReference type="PIRSF" id="PIRSF016838">
    <property type="entry name" value="PafC"/>
    <property type="match status" value="1"/>
</dbReference>
<dbReference type="InterPro" id="IPR028349">
    <property type="entry name" value="PafC-like"/>
</dbReference>
<accession>A0A7L4YSL2</accession>
<dbReference type="InterPro" id="IPR026881">
    <property type="entry name" value="WYL_dom"/>
</dbReference>
<dbReference type="InterPro" id="IPR043839">
    <property type="entry name" value="PafC_HTH"/>
</dbReference>
<dbReference type="PANTHER" id="PTHR34580:SF1">
    <property type="entry name" value="PROTEIN PAFC"/>
    <property type="match status" value="1"/>
</dbReference>
<protein>
    <submittedName>
        <fullName evidence="3">WYL domain-containing protein</fullName>
    </submittedName>
</protein>
<feature type="domain" description="PafC HTH" evidence="2">
    <location>
        <begin position="9"/>
        <end position="121"/>
    </location>
</feature>
<dbReference type="InterPro" id="IPR051534">
    <property type="entry name" value="CBASS_pafABC_assoc_protein"/>
</dbReference>
<dbReference type="OrthoDB" id="5174471at2"/>
<dbReference type="PROSITE" id="PS52050">
    <property type="entry name" value="WYL"/>
    <property type="match status" value="1"/>
</dbReference>
<evidence type="ECO:0000259" key="2">
    <source>
        <dbReference type="Pfam" id="PF19187"/>
    </source>
</evidence>
<feature type="domain" description="WYL" evidence="1">
    <location>
        <begin position="146"/>
        <end position="212"/>
    </location>
</feature>
<dbReference type="Proteomes" id="UP000463857">
    <property type="component" value="Chromosome"/>
</dbReference>
<dbReference type="Pfam" id="PF19187">
    <property type="entry name" value="HTH_PafC"/>
    <property type="match status" value="1"/>
</dbReference>